<dbReference type="InterPro" id="IPR044746">
    <property type="entry name" value="ABCC_6TM_D1"/>
</dbReference>
<comment type="subcellular location">
    <subcellularLocation>
        <location evidence="1">Membrane</location>
        <topology evidence="1">Multi-pass membrane protein</topology>
    </subcellularLocation>
</comment>
<evidence type="ECO:0000256" key="1">
    <source>
        <dbReference type="ARBA" id="ARBA00004141"/>
    </source>
</evidence>
<comment type="caution">
    <text evidence="13">The sequence shown here is derived from an EMBL/GenBank/DDBJ whole genome shotgun (WGS) entry which is preliminary data.</text>
</comment>
<feature type="transmembrane region" description="Helical" evidence="10">
    <location>
        <begin position="760"/>
        <end position="784"/>
    </location>
</feature>
<evidence type="ECO:0000256" key="2">
    <source>
        <dbReference type="ARBA" id="ARBA00009726"/>
    </source>
</evidence>
<dbReference type="Gene3D" id="3.40.50.300">
    <property type="entry name" value="P-loop containing nucleotide triphosphate hydrolases"/>
    <property type="match status" value="2"/>
</dbReference>
<dbReference type="CDD" id="cd03250">
    <property type="entry name" value="ABCC_MRP_domain1"/>
    <property type="match status" value="1"/>
</dbReference>
<dbReference type="PROSITE" id="PS00211">
    <property type="entry name" value="ABC_TRANSPORTER_1"/>
    <property type="match status" value="2"/>
</dbReference>
<dbReference type="InterPro" id="IPR003593">
    <property type="entry name" value="AAA+_ATPase"/>
</dbReference>
<dbReference type="InterPro" id="IPR003439">
    <property type="entry name" value="ABC_transporter-like_ATP-bd"/>
</dbReference>
<evidence type="ECO:0000256" key="9">
    <source>
        <dbReference type="ARBA" id="ARBA00023136"/>
    </source>
</evidence>
<organism evidence="13 14">
    <name type="scientific">Pocillopora damicornis</name>
    <name type="common">Cauliflower coral</name>
    <name type="synonym">Millepora damicornis</name>
    <dbReference type="NCBI Taxonomy" id="46731"/>
    <lineage>
        <taxon>Eukaryota</taxon>
        <taxon>Metazoa</taxon>
        <taxon>Cnidaria</taxon>
        <taxon>Anthozoa</taxon>
        <taxon>Hexacorallia</taxon>
        <taxon>Scleractinia</taxon>
        <taxon>Astrocoeniina</taxon>
        <taxon>Pocilloporidae</taxon>
        <taxon>Pocillopora</taxon>
    </lineage>
</organism>
<evidence type="ECO:0000256" key="7">
    <source>
        <dbReference type="ARBA" id="ARBA00022840"/>
    </source>
</evidence>
<feature type="domain" description="ABC transporter" evidence="11">
    <location>
        <begin position="1036"/>
        <end position="1263"/>
    </location>
</feature>
<dbReference type="PROSITE" id="PS50929">
    <property type="entry name" value="ABC_TM1F"/>
    <property type="match status" value="2"/>
</dbReference>
<dbReference type="FunFam" id="1.20.1560.10:FF:000014">
    <property type="entry name" value="Multidrug resistance-associated protein member 4"/>
    <property type="match status" value="1"/>
</dbReference>
<dbReference type="SUPFAM" id="SSF90123">
    <property type="entry name" value="ABC transporter transmembrane region"/>
    <property type="match status" value="2"/>
</dbReference>
<dbReference type="AlphaFoldDB" id="A0A3M6UKF9"/>
<gene>
    <name evidence="13" type="ORF">pdam_00012146</name>
</gene>
<dbReference type="CDD" id="cd18579">
    <property type="entry name" value="ABC_6TM_ABCC_D1"/>
    <property type="match status" value="1"/>
</dbReference>
<dbReference type="FunFam" id="3.40.50.300:FF:000973">
    <property type="entry name" value="Multidrug resistance-associated protein 4"/>
    <property type="match status" value="1"/>
</dbReference>
<dbReference type="SUPFAM" id="SSF52540">
    <property type="entry name" value="P-loop containing nucleoside triphosphate hydrolases"/>
    <property type="match status" value="2"/>
</dbReference>
<dbReference type="Proteomes" id="UP000275408">
    <property type="component" value="Unassembled WGS sequence"/>
</dbReference>
<feature type="transmembrane region" description="Helical" evidence="10">
    <location>
        <begin position="719"/>
        <end position="740"/>
    </location>
</feature>
<keyword evidence="14" id="KW-1185">Reference proteome</keyword>
<evidence type="ECO:0000259" key="12">
    <source>
        <dbReference type="PROSITE" id="PS50929"/>
    </source>
</evidence>
<dbReference type="Pfam" id="PF00664">
    <property type="entry name" value="ABC_membrane"/>
    <property type="match status" value="2"/>
</dbReference>
<feature type="transmembrane region" description="Helical" evidence="10">
    <location>
        <begin position="832"/>
        <end position="853"/>
    </location>
</feature>
<dbReference type="InterPro" id="IPR044726">
    <property type="entry name" value="ABCC_6TM_D2"/>
</dbReference>
<dbReference type="SMART" id="SM00382">
    <property type="entry name" value="AAA"/>
    <property type="match status" value="2"/>
</dbReference>
<keyword evidence="7" id="KW-0067">ATP-binding</keyword>
<feature type="transmembrane region" description="Helical" evidence="10">
    <location>
        <begin position="224"/>
        <end position="246"/>
    </location>
</feature>
<keyword evidence="6" id="KW-0547">Nucleotide-binding</keyword>
<feature type="transmembrane region" description="Helical" evidence="10">
    <location>
        <begin position="193"/>
        <end position="218"/>
    </location>
</feature>
<dbReference type="GO" id="GO:0005524">
    <property type="term" value="F:ATP binding"/>
    <property type="evidence" value="ECO:0007669"/>
    <property type="project" value="UniProtKB-KW"/>
</dbReference>
<feature type="transmembrane region" description="Helical" evidence="10">
    <location>
        <begin position="131"/>
        <end position="152"/>
    </location>
</feature>
<dbReference type="InterPro" id="IPR027417">
    <property type="entry name" value="P-loop_NTPase"/>
</dbReference>
<dbReference type="Pfam" id="PF00005">
    <property type="entry name" value="ABC_tran"/>
    <property type="match status" value="2"/>
</dbReference>
<dbReference type="CDD" id="cd18580">
    <property type="entry name" value="ABC_6TM_ABCC_D2"/>
    <property type="match status" value="1"/>
</dbReference>
<dbReference type="EMBL" id="RCHS01001311">
    <property type="protein sequence ID" value="RMX54161.1"/>
    <property type="molecule type" value="Genomic_DNA"/>
</dbReference>
<dbReference type="FunFam" id="3.40.50.300:FF:000163">
    <property type="entry name" value="Multidrug resistance-associated protein member 4"/>
    <property type="match status" value="1"/>
</dbReference>
<accession>A0A3M6UKF9</accession>
<evidence type="ECO:0000259" key="11">
    <source>
        <dbReference type="PROSITE" id="PS50893"/>
    </source>
</evidence>
<feature type="transmembrane region" description="Helical" evidence="10">
    <location>
        <begin position="859"/>
        <end position="880"/>
    </location>
</feature>
<feature type="transmembrane region" description="Helical" evidence="10">
    <location>
        <begin position="300"/>
        <end position="326"/>
    </location>
</feature>
<evidence type="ECO:0000256" key="4">
    <source>
        <dbReference type="ARBA" id="ARBA00022692"/>
    </source>
</evidence>
<feature type="domain" description="ABC transmembrane type-1" evidence="12">
    <location>
        <begin position="96"/>
        <end position="350"/>
    </location>
</feature>
<evidence type="ECO:0000313" key="13">
    <source>
        <dbReference type="EMBL" id="RMX54161.1"/>
    </source>
</evidence>
<name>A0A3M6UKF9_POCDA</name>
<dbReference type="Gene3D" id="1.20.1560.10">
    <property type="entry name" value="ABC transporter type 1, transmembrane domain"/>
    <property type="match status" value="2"/>
</dbReference>
<comment type="similarity">
    <text evidence="2">Belongs to the ABC transporter superfamily. ABCC family. Conjugate transporter (TC 3.A.1.208) subfamily.</text>
</comment>
<feature type="domain" description="ABC transmembrane type-1" evidence="12">
    <location>
        <begin position="725"/>
        <end position="969"/>
    </location>
</feature>
<dbReference type="PANTHER" id="PTHR24223:SF456">
    <property type="entry name" value="MULTIDRUG RESISTANCE-ASSOCIATED PROTEIN LETHAL(2)03659"/>
    <property type="match status" value="1"/>
</dbReference>
<dbReference type="GO" id="GO:0140359">
    <property type="term" value="F:ABC-type transporter activity"/>
    <property type="evidence" value="ECO:0007669"/>
    <property type="project" value="InterPro"/>
</dbReference>
<dbReference type="InterPro" id="IPR050173">
    <property type="entry name" value="ABC_transporter_C-like"/>
</dbReference>
<keyword evidence="8 10" id="KW-1133">Transmembrane helix</keyword>
<evidence type="ECO:0008006" key="15">
    <source>
        <dbReference type="Google" id="ProtNLM"/>
    </source>
</evidence>
<dbReference type="OrthoDB" id="5967058at2759"/>
<dbReference type="InterPro" id="IPR011527">
    <property type="entry name" value="ABC1_TM_dom"/>
</dbReference>
<feature type="transmembrane region" description="Helical" evidence="10">
    <location>
        <begin position="92"/>
        <end position="111"/>
    </location>
</feature>
<dbReference type="InterPro" id="IPR036640">
    <property type="entry name" value="ABC1_TM_sf"/>
</dbReference>
<dbReference type="InterPro" id="IPR017871">
    <property type="entry name" value="ABC_transporter-like_CS"/>
</dbReference>
<sequence length="1263" mass="142064">MKTVGYQKLSVDGDLEGVSCVSFLLFQWMNNIFKKGSRGTIEESDFEPLSREHSTEFFTNRLQENWKEEKTSRKGSEQRPQLWKSVIKMISLKDAVIILLLYVVSLLWRLFRPLFLGYLVSSLMEAEPQKSLLLYGCVLAMGICAFIGVSGVHHHSYKCDILSLNKTEILKFTTGRVIDLVSNDVQRLEDHTVLWGISALLDFFLLVPIIVVLLVYFIGWQALMGVTCLFLLVPYFTGLSYVFAVLRLKTAASSDKRISLLNQVISGIRAIKTQALEDKFREKIKSVRSDEINIIRKKSVALSAVAALEYTAVPLAMLVSIITLVLTGQALTPFNAFMLLSFINAARQSVCFYVPYGLLGVYEAYFSLKRIEDFLLLEDLPGSCHDHSIKGTLNTGGSTSKFTRTVSNQRDRTVKAPSAVDSDEELLLKPATLEVLILTSKEKTRDNGFILQDVEFSMGSQTLTVITGPVGSGKSTLLSAIAGEVSVEAGTITWPSSLAYVPQIPWVFSGTIRENILFGQPYNQDKYSRILEACSLTEDVRLFPNGDQTVVGELGAVLSGGQRARVSLARAVYMDADLYLFDDPLSAVDMKVSQYIFQKCIKGLLSDKIRVLTSHQEQHMKEADRVIVLSKGRVLANGTFSEVQENSLRDINLNPSYKKPVRDRKSDMRLDSESENESEFKERGMILQHRVKDLEISKEDRTIGSVTLTTYWDYFRSGLHALAIVGLFCLFFIAQVMIVSPDVWLSFLTKKSQEEQKDKLNFIFYGCLVLGSLIFSSIRAYAFLWTSVRCAERLHDKMVAAIVQAPVLFFDSNPVGRILNRFSKDVGYLDELLPKTFLTAIQLTLLILASTIMPTFTNFWVLLIVVPLAIIAVYISMYSLKTSRQLKRLESINRSPVFSHVSETLNGLETIRTRRRQRDFVEDLYRYQDVHTQSYIMVLASERWLGIRMTFLISLFILAVALAAILVSQDAAFAALGLVYVIESAEQMDFSVRKMAEVENCMTSAERVMAYTKLDHEPGYQVKQLPPKHWPLEGNITFQDVSLTYYPGGPQVLKNFNLHVEGGTNIGVVGRTGAGKSSLVAALLRMPDPYGVIMIDDVLIKDVNLQQARRCISVLGQSPVLFSGSLRENLDLEEGFQDLEMWQALENVQLKEVIESLEGKLDHQLLENGANFSLGERQLICLARVLLHKRKIVILDEPTAHVDPDTEKTIWRVVREKLKGSTVITIAHRLNTIKDCDMILVMKDGEIDEFNKFESLANALVDK</sequence>
<dbReference type="CDD" id="cd03244">
    <property type="entry name" value="ABCC_MRP_domain2"/>
    <property type="match status" value="1"/>
</dbReference>
<reference evidence="13 14" key="1">
    <citation type="journal article" date="2018" name="Sci. Rep.">
        <title>Comparative analysis of the Pocillopora damicornis genome highlights role of immune system in coral evolution.</title>
        <authorList>
            <person name="Cunning R."/>
            <person name="Bay R.A."/>
            <person name="Gillette P."/>
            <person name="Baker A.C."/>
            <person name="Traylor-Knowles N."/>
        </authorList>
    </citation>
    <scope>NUCLEOTIDE SEQUENCE [LARGE SCALE GENOMIC DNA]</scope>
    <source>
        <strain evidence="13">RSMAS</strain>
        <tissue evidence="13">Whole animal</tissue>
    </source>
</reference>
<keyword evidence="5" id="KW-0677">Repeat</keyword>
<keyword evidence="9 10" id="KW-0472">Membrane</keyword>
<feature type="domain" description="ABC transporter" evidence="11">
    <location>
        <begin position="436"/>
        <end position="656"/>
    </location>
</feature>
<evidence type="ECO:0000256" key="6">
    <source>
        <dbReference type="ARBA" id="ARBA00022741"/>
    </source>
</evidence>
<proteinExistence type="inferred from homology"/>
<evidence type="ECO:0000256" key="3">
    <source>
        <dbReference type="ARBA" id="ARBA00022448"/>
    </source>
</evidence>
<protein>
    <recommendedName>
        <fullName evidence="15">Multidrug resistance-associated protein 4</fullName>
    </recommendedName>
</protein>
<dbReference type="PROSITE" id="PS50893">
    <property type="entry name" value="ABC_TRANSPORTER_2"/>
    <property type="match status" value="2"/>
</dbReference>
<evidence type="ECO:0000256" key="10">
    <source>
        <dbReference type="SAM" id="Phobius"/>
    </source>
</evidence>
<evidence type="ECO:0000313" key="14">
    <source>
        <dbReference type="Proteomes" id="UP000275408"/>
    </source>
</evidence>
<keyword evidence="3" id="KW-0813">Transport</keyword>
<evidence type="ECO:0000256" key="5">
    <source>
        <dbReference type="ARBA" id="ARBA00022737"/>
    </source>
</evidence>
<dbReference type="GO" id="GO:0016887">
    <property type="term" value="F:ATP hydrolysis activity"/>
    <property type="evidence" value="ECO:0007669"/>
    <property type="project" value="InterPro"/>
</dbReference>
<evidence type="ECO:0000256" key="8">
    <source>
        <dbReference type="ARBA" id="ARBA00022989"/>
    </source>
</evidence>
<feature type="transmembrane region" description="Helical" evidence="10">
    <location>
        <begin position="951"/>
        <end position="982"/>
    </location>
</feature>
<keyword evidence="4 10" id="KW-0812">Transmembrane</keyword>
<dbReference type="PANTHER" id="PTHR24223">
    <property type="entry name" value="ATP-BINDING CASSETTE SUB-FAMILY C"/>
    <property type="match status" value="1"/>
</dbReference>
<dbReference type="GO" id="GO:0016020">
    <property type="term" value="C:membrane"/>
    <property type="evidence" value="ECO:0007669"/>
    <property type="project" value="UniProtKB-SubCell"/>
</dbReference>